<keyword evidence="4" id="KW-0809">Transit peptide</keyword>
<dbReference type="PANTHER" id="PTHR36091">
    <property type="entry name" value="ALTERED INHERITANCE OF MITOCHONDRIA PROTEIN 9, MITOCHONDRIAL"/>
    <property type="match status" value="1"/>
</dbReference>
<dbReference type="PANTHER" id="PTHR36091:SF1">
    <property type="entry name" value="ALTERED INHERITANCE OF MITOCHONDRIA PROTEIN 9, MITOCHONDRIAL"/>
    <property type="match status" value="1"/>
</dbReference>
<dbReference type="SUPFAM" id="SSF56112">
    <property type="entry name" value="Protein kinase-like (PK-like)"/>
    <property type="match status" value="1"/>
</dbReference>
<evidence type="ECO:0000313" key="8">
    <source>
        <dbReference type="Proteomes" id="UP000756132"/>
    </source>
</evidence>
<dbReference type="EMBL" id="CP090165">
    <property type="protein sequence ID" value="UJO15144.1"/>
    <property type="molecule type" value="Genomic_DNA"/>
</dbReference>
<dbReference type="InterPro" id="IPR051035">
    <property type="entry name" value="Mito_inheritance_9"/>
</dbReference>
<evidence type="ECO:0000313" key="7">
    <source>
        <dbReference type="EMBL" id="UJO15144.1"/>
    </source>
</evidence>
<dbReference type="AlphaFoldDB" id="A0A9Q8LDC1"/>
<dbReference type="InterPro" id="IPR011009">
    <property type="entry name" value="Kinase-like_dom_sf"/>
</dbReference>
<dbReference type="OrthoDB" id="2831558at2759"/>
<keyword evidence="5" id="KW-0496">Mitochondrion</keyword>
<dbReference type="GO" id="GO:0005739">
    <property type="term" value="C:mitochondrion"/>
    <property type="evidence" value="ECO:0007669"/>
    <property type="project" value="UniProtKB-SubCell"/>
</dbReference>
<comment type="similarity">
    <text evidence="2">Belongs to the AIM9 family.</text>
</comment>
<dbReference type="Proteomes" id="UP000756132">
    <property type="component" value="Chromosome 3"/>
</dbReference>
<dbReference type="KEGG" id="ffu:CLAFUR5_08158"/>
<dbReference type="RefSeq" id="XP_047759510.1">
    <property type="nucleotide sequence ID" value="XM_047907306.1"/>
</dbReference>
<dbReference type="Gene3D" id="3.90.1200.10">
    <property type="match status" value="1"/>
</dbReference>
<name>A0A9Q8LDC1_PASFU</name>
<sequence length="399" mass="44534">MAEGSFNKAFLLTMDDGKELIAKLPNPNAGYGHFTTASEVATMDHARNVIGVPVPRVYAWSSSVDNPVGAESVLELNCIGFGTRLPIVQKAAIIHKLVSYEALFASSDFPKYGSLYYAKDLRPTDNPEAFNVSLGQDTKLPEFAIGPTTDRNFFENGRAGATANQGPWSTVEAYNLAIAARELACLRKSSEFPDPQGFYNGPRQYQQSLETKMRTLRNYEKVAGYLKPADPILSKPVLWHTDLHWDIIFVDENDPKIITAIIDWQAVHVAPLFAQARHPTFLEFDGEIPDTFDAEAITLPDNFERLSETEQQTAKKLRNAQILWKLYEVELVRQCEDVERAIRFGRGLLGRIPSLAGNIFSDGELLVEDLLMSLQQEWNQVVDDPVANPCPLSLPAVIY</sequence>
<gene>
    <name evidence="7" type="ORF">CLAFUR5_08158</name>
</gene>
<comment type="subcellular location">
    <subcellularLocation>
        <location evidence="1">Mitochondrion</location>
    </subcellularLocation>
</comment>
<reference evidence="7" key="1">
    <citation type="submission" date="2021-12" db="EMBL/GenBank/DDBJ databases">
        <authorList>
            <person name="Zaccaron A."/>
            <person name="Stergiopoulos I."/>
        </authorList>
    </citation>
    <scope>NUCLEOTIDE SEQUENCE</scope>
    <source>
        <strain evidence="7">Race5_Kim</strain>
    </source>
</reference>
<evidence type="ECO:0000256" key="2">
    <source>
        <dbReference type="ARBA" id="ARBA00005543"/>
    </source>
</evidence>
<organism evidence="7 8">
    <name type="scientific">Passalora fulva</name>
    <name type="common">Tomato leaf mold</name>
    <name type="synonym">Cladosporium fulvum</name>
    <dbReference type="NCBI Taxonomy" id="5499"/>
    <lineage>
        <taxon>Eukaryota</taxon>
        <taxon>Fungi</taxon>
        <taxon>Dikarya</taxon>
        <taxon>Ascomycota</taxon>
        <taxon>Pezizomycotina</taxon>
        <taxon>Dothideomycetes</taxon>
        <taxon>Dothideomycetidae</taxon>
        <taxon>Mycosphaerellales</taxon>
        <taxon>Mycosphaerellaceae</taxon>
        <taxon>Fulvia</taxon>
    </lineage>
</organism>
<dbReference type="GeneID" id="71988036"/>
<proteinExistence type="inferred from homology"/>
<evidence type="ECO:0000256" key="3">
    <source>
        <dbReference type="ARBA" id="ARBA00016197"/>
    </source>
</evidence>
<evidence type="ECO:0000256" key="4">
    <source>
        <dbReference type="ARBA" id="ARBA00022946"/>
    </source>
</evidence>
<accession>A0A9Q8LDC1</accession>
<keyword evidence="8" id="KW-1185">Reference proteome</keyword>
<reference evidence="7" key="2">
    <citation type="journal article" date="2022" name="Microb. Genom.">
        <title>A chromosome-scale genome assembly of the tomato pathogen Cladosporium fulvum reveals a compartmentalized genome architecture and the presence of a dispensable chromosome.</title>
        <authorList>
            <person name="Zaccaron A.Z."/>
            <person name="Chen L.H."/>
            <person name="Samaras A."/>
            <person name="Stergiopoulos I."/>
        </authorList>
    </citation>
    <scope>NUCLEOTIDE SEQUENCE</scope>
    <source>
        <strain evidence="7">Race5_Kim</strain>
    </source>
</reference>
<evidence type="ECO:0000256" key="1">
    <source>
        <dbReference type="ARBA" id="ARBA00004173"/>
    </source>
</evidence>
<protein>
    <recommendedName>
        <fullName evidence="3">Altered inheritance of mitochondria protein 9, mitochondrial</fullName>
    </recommendedName>
    <alternativeName>
        <fullName evidence="6">Found in mitochondrial proteome protein 29</fullName>
    </alternativeName>
</protein>
<evidence type="ECO:0000256" key="6">
    <source>
        <dbReference type="ARBA" id="ARBA00031849"/>
    </source>
</evidence>
<evidence type="ECO:0000256" key="5">
    <source>
        <dbReference type="ARBA" id="ARBA00023128"/>
    </source>
</evidence>